<dbReference type="Pfam" id="PF01797">
    <property type="entry name" value="Y1_Tnp"/>
    <property type="match status" value="1"/>
</dbReference>
<evidence type="ECO:0000259" key="1">
    <source>
        <dbReference type="SMART" id="SM01321"/>
    </source>
</evidence>
<dbReference type="InterPro" id="IPR036515">
    <property type="entry name" value="Transposase_17_sf"/>
</dbReference>
<feature type="domain" description="Transposase IS200-like" evidence="1">
    <location>
        <begin position="3"/>
        <end position="117"/>
    </location>
</feature>
<evidence type="ECO:0000313" key="2">
    <source>
        <dbReference type="EMBL" id="KKL49866.1"/>
    </source>
</evidence>
<dbReference type="AlphaFoldDB" id="A0A0F9D841"/>
<name>A0A0F9D841_9ZZZZ</name>
<dbReference type="InterPro" id="IPR002686">
    <property type="entry name" value="Transposase_17"/>
</dbReference>
<gene>
    <name evidence="2" type="ORF">LCGC14_2311230</name>
</gene>
<dbReference type="Gene3D" id="3.30.70.1290">
    <property type="entry name" value="Transposase IS200-like"/>
    <property type="match status" value="1"/>
</dbReference>
<dbReference type="NCBIfam" id="NF033573">
    <property type="entry name" value="transpos_IS200"/>
    <property type="match status" value="1"/>
</dbReference>
<dbReference type="GO" id="GO:0003677">
    <property type="term" value="F:DNA binding"/>
    <property type="evidence" value="ECO:0007669"/>
    <property type="project" value="InterPro"/>
</dbReference>
<proteinExistence type="predicted"/>
<protein>
    <recommendedName>
        <fullName evidence="1">Transposase IS200-like domain-containing protein</fullName>
    </recommendedName>
</protein>
<comment type="caution">
    <text evidence="2">The sequence shown here is derived from an EMBL/GenBank/DDBJ whole genome shotgun (WGS) entry which is preliminary data.</text>
</comment>
<organism evidence="2">
    <name type="scientific">marine sediment metagenome</name>
    <dbReference type="NCBI Taxonomy" id="412755"/>
    <lineage>
        <taxon>unclassified sequences</taxon>
        <taxon>metagenomes</taxon>
        <taxon>ecological metagenomes</taxon>
    </lineage>
</organism>
<dbReference type="PANTHER" id="PTHR33360:SF2">
    <property type="entry name" value="TRANSPOSASE FOR INSERTION SEQUENCE ELEMENT IS200"/>
    <property type="match status" value="1"/>
</dbReference>
<sequence length="148" mass="16848">MSYTNLFYHIVFSTKDRRPVLSDELLPRVIHYIGGIVRQLRGQLLEGGGIEDHVHLAAIVHPASALADFIRTLKSNSTGWVHTTFPDKADFGWQDGYAAFTVSSSVLPKVKHYIRSQKEHHKEMSFTEELIALLQKHGVEYDERYIGV</sequence>
<dbReference type="SUPFAM" id="SSF143422">
    <property type="entry name" value="Transposase IS200-like"/>
    <property type="match status" value="1"/>
</dbReference>
<dbReference type="EMBL" id="LAZR01032805">
    <property type="protein sequence ID" value="KKL49866.1"/>
    <property type="molecule type" value="Genomic_DNA"/>
</dbReference>
<accession>A0A0F9D841</accession>
<dbReference type="GO" id="GO:0004803">
    <property type="term" value="F:transposase activity"/>
    <property type="evidence" value="ECO:0007669"/>
    <property type="project" value="InterPro"/>
</dbReference>
<dbReference type="PANTHER" id="PTHR33360">
    <property type="entry name" value="TRANSPOSASE FOR INSERTION SEQUENCE ELEMENT IS200"/>
    <property type="match status" value="1"/>
</dbReference>
<dbReference type="GO" id="GO:0006313">
    <property type="term" value="P:DNA transposition"/>
    <property type="evidence" value="ECO:0007669"/>
    <property type="project" value="InterPro"/>
</dbReference>
<dbReference type="SMART" id="SM01321">
    <property type="entry name" value="Y1_Tnp"/>
    <property type="match status" value="1"/>
</dbReference>
<reference evidence="2" key="1">
    <citation type="journal article" date="2015" name="Nature">
        <title>Complex archaea that bridge the gap between prokaryotes and eukaryotes.</title>
        <authorList>
            <person name="Spang A."/>
            <person name="Saw J.H."/>
            <person name="Jorgensen S.L."/>
            <person name="Zaremba-Niedzwiedzka K."/>
            <person name="Martijn J."/>
            <person name="Lind A.E."/>
            <person name="van Eijk R."/>
            <person name="Schleper C."/>
            <person name="Guy L."/>
            <person name="Ettema T.J."/>
        </authorList>
    </citation>
    <scope>NUCLEOTIDE SEQUENCE</scope>
</reference>